<dbReference type="AlphaFoldDB" id="A0A6J6U9Z4"/>
<sequence length="92" mass="9713">MTAVLTVPLRPEKAKLNVGREPDNAVSNPVMSKVPSGVDPGVTGTFLFDQPATVAPTASRTVNLTVDAEPPPPRETSLSWLHSVIPDVVEQA</sequence>
<accession>A0A6J6U9Z4</accession>
<name>A0A6J6U9Z4_9ZZZZ</name>
<evidence type="ECO:0000313" key="1">
    <source>
        <dbReference type="EMBL" id="CAB4756028.1"/>
    </source>
</evidence>
<proteinExistence type="predicted"/>
<organism evidence="1">
    <name type="scientific">freshwater metagenome</name>
    <dbReference type="NCBI Taxonomy" id="449393"/>
    <lineage>
        <taxon>unclassified sequences</taxon>
        <taxon>metagenomes</taxon>
        <taxon>ecological metagenomes</taxon>
    </lineage>
</organism>
<protein>
    <submittedName>
        <fullName evidence="1">Unannotated protein</fullName>
    </submittedName>
</protein>
<gene>
    <name evidence="1" type="ORF">UFOPK2786_01559</name>
</gene>
<reference evidence="1" key="1">
    <citation type="submission" date="2020-05" db="EMBL/GenBank/DDBJ databases">
        <authorList>
            <person name="Chiriac C."/>
            <person name="Salcher M."/>
            <person name="Ghai R."/>
            <person name="Kavagutti S V."/>
        </authorList>
    </citation>
    <scope>NUCLEOTIDE SEQUENCE</scope>
</reference>
<dbReference type="EMBL" id="CAEZYW010000286">
    <property type="protein sequence ID" value="CAB4756028.1"/>
    <property type="molecule type" value="Genomic_DNA"/>
</dbReference>